<dbReference type="InterPro" id="IPR038670">
    <property type="entry name" value="HslJ-like_sf"/>
</dbReference>
<accession>A0A511YKH7</accession>
<name>A0A511YKH7_9FLAO</name>
<evidence type="ECO:0000259" key="1">
    <source>
        <dbReference type="Pfam" id="PF03724"/>
    </source>
</evidence>
<dbReference type="AlphaFoldDB" id="A0A511YKH7"/>
<dbReference type="Gene3D" id="2.40.128.270">
    <property type="match status" value="1"/>
</dbReference>
<sequence>MLVSFKDYTKENLISHQAKINLTAPVQDGKIKGTAFLGCNKTIFTAAFKKSGTVTFSDIGSTQAACQEMEFEDEFFISFKKMHRYLIEGHFLILRDRQGNSMQFIASDWD</sequence>
<gene>
    <name evidence="2" type="ORF">CHA01nite_14450</name>
</gene>
<reference evidence="2 3" key="1">
    <citation type="submission" date="2019-07" db="EMBL/GenBank/DDBJ databases">
        <title>Whole genome shotgun sequence of Chryseobacterium hagamense NBRC 105253.</title>
        <authorList>
            <person name="Hosoyama A."/>
            <person name="Uohara A."/>
            <person name="Ohji S."/>
            <person name="Ichikawa N."/>
        </authorList>
    </citation>
    <scope>NUCLEOTIDE SEQUENCE [LARGE SCALE GENOMIC DNA]</scope>
    <source>
        <strain evidence="2 3">NBRC 105253</strain>
    </source>
</reference>
<proteinExistence type="predicted"/>
<dbReference type="Proteomes" id="UP000321863">
    <property type="component" value="Unassembled WGS sequence"/>
</dbReference>
<protein>
    <recommendedName>
        <fullName evidence="1">DUF306 domain-containing protein</fullName>
    </recommendedName>
</protein>
<keyword evidence="3" id="KW-1185">Reference proteome</keyword>
<comment type="caution">
    <text evidence="2">The sequence shown here is derived from an EMBL/GenBank/DDBJ whole genome shotgun (WGS) entry which is preliminary data.</text>
</comment>
<dbReference type="InterPro" id="IPR005184">
    <property type="entry name" value="DUF306_Meta_HslJ"/>
</dbReference>
<dbReference type="Pfam" id="PF03724">
    <property type="entry name" value="META"/>
    <property type="match status" value="1"/>
</dbReference>
<evidence type="ECO:0000313" key="2">
    <source>
        <dbReference type="EMBL" id="GEN75705.1"/>
    </source>
</evidence>
<organism evidence="2 3">
    <name type="scientific">Chryseobacterium hagamense</name>
    <dbReference type="NCBI Taxonomy" id="395935"/>
    <lineage>
        <taxon>Bacteria</taxon>
        <taxon>Pseudomonadati</taxon>
        <taxon>Bacteroidota</taxon>
        <taxon>Flavobacteriia</taxon>
        <taxon>Flavobacteriales</taxon>
        <taxon>Weeksellaceae</taxon>
        <taxon>Chryseobacterium group</taxon>
        <taxon>Chryseobacterium</taxon>
    </lineage>
</organism>
<evidence type="ECO:0000313" key="3">
    <source>
        <dbReference type="Proteomes" id="UP000321863"/>
    </source>
</evidence>
<dbReference type="EMBL" id="BJYJ01000005">
    <property type="protein sequence ID" value="GEN75705.1"/>
    <property type="molecule type" value="Genomic_DNA"/>
</dbReference>
<feature type="domain" description="DUF306" evidence="1">
    <location>
        <begin position="20"/>
        <end position="103"/>
    </location>
</feature>